<protein>
    <submittedName>
        <fullName evidence="5">Methyltransferase family protein</fullName>
    </submittedName>
</protein>
<dbReference type="InterPro" id="IPR051052">
    <property type="entry name" value="Diverse_substrate_MTase"/>
</dbReference>
<evidence type="ECO:0000256" key="1">
    <source>
        <dbReference type="ARBA" id="ARBA00008361"/>
    </source>
</evidence>
<dbReference type="PANTHER" id="PTHR44942">
    <property type="entry name" value="METHYLTRANSF_11 DOMAIN-CONTAINING PROTEIN"/>
    <property type="match status" value="1"/>
</dbReference>
<comment type="similarity">
    <text evidence="1">Belongs to the methyltransferase superfamily.</text>
</comment>
<reference evidence="5 6" key="1">
    <citation type="submission" date="2018-11" db="EMBL/GenBank/DDBJ databases">
        <title>Genomic Encyclopedia of Type Strains, Phase IV (KMG-IV): sequencing the most valuable type-strain genomes for metagenomic binning, comparative biology and taxonomic classification.</title>
        <authorList>
            <person name="Goeker M."/>
        </authorList>
    </citation>
    <scope>NUCLEOTIDE SEQUENCE [LARGE SCALE GENOMIC DNA]</scope>
    <source>
        <strain evidence="5 6">DSM 100275</strain>
    </source>
</reference>
<dbReference type="GO" id="GO:0032259">
    <property type="term" value="P:methylation"/>
    <property type="evidence" value="ECO:0007669"/>
    <property type="project" value="UniProtKB-KW"/>
</dbReference>
<keyword evidence="2 5" id="KW-0489">Methyltransferase</keyword>
<dbReference type="PANTHER" id="PTHR44942:SF4">
    <property type="entry name" value="METHYLTRANSFERASE TYPE 11 DOMAIN-CONTAINING PROTEIN"/>
    <property type="match status" value="1"/>
</dbReference>
<dbReference type="CDD" id="cd02440">
    <property type="entry name" value="AdoMet_MTases"/>
    <property type="match status" value="1"/>
</dbReference>
<feature type="domain" description="Methyltransferase type 11" evidence="4">
    <location>
        <begin position="41"/>
        <end position="129"/>
    </location>
</feature>
<keyword evidence="3 5" id="KW-0808">Transferase</keyword>
<dbReference type="AlphaFoldDB" id="A0A3N1Y7Y4"/>
<organism evidence="5 6">
    <name type="scientific">Inmirania thermothiophila</name>
    <dbReference type="NCBI Taxonomy" id="1750597"/>
    <lineage>
        <taxon>Bacteria</taxon>
        <taxon>Pseudomonadati</taxon>
        <taxon>Pseudomonadota</taxon>
        <taxon>Gammaproteobacteria</taxon>
        <taxon>Chromatiales</taxon>
        <taxon>Ectothiorhodospiraceae</taxon>
        <taxon>Inmirania</taxon>
    </lineage>
</organism>
<dbReference type="InterPro" id="IPR029063">
    <property type="entry name" value="SAM-dependent_MTases_sf"/>
</dbReference>
<evidence type="ECO:0000256" key="3">
    <source>
        <dbReference type="ARBA" id="ARBA00022679"/>
    </source>
</evidence>
<dbReference type="EMBL" id="RJVI01000001">
    <property type="protein sequence ID" value="ROR34885.1"/>
    <property type="molecule type" value="Genomic_DNA"/>
</dbReference>
<evidence type="ECO:0000259" key="4">
    <source>
        <dbReference type="Pfam" id="PF08241"/>
    </source>
</evidence>
<evidence type="ECO:0000313" key="5">
    <source>
        <dbReference type="EMBL" id="ROR34885.1"/>
    </source>
</evidence>
<accession>A0A3N1Y7Y4</accession>
<dbReference type="SUPFAM" id="SSF53335">
    <property type="entry name" value="S-adenosyl-L-methionine-dependent methyltransferases"/>
    <property type="match status" value="1"/>
</dbReference>
<comment type="caution">
    <text evidence="5">The sequence shown here is derived from an EMBL/GenBank/DDBJ whole genome shotgun (WGS) entry which is preliminary data.</text>
</comment>
<dbReference type="InterPro" id="IPR013216">
    <property type="entry name" value="Methyltransf_11"/>
</dbReference>
<dbReference type="GO" id="GO:0008757">
    <property type="term" value="F:S-adenosylmethionine-dependent methyltransferase activity"/>
    <property type="evidence" value="ECO:0007669"/>
    <property type="project" value="InterPro"/>
</dbReference>
<gene>
    <name evidence="5" type="ORF">EDC57_0794</name>
</gene>
<evidence type="ECO:0000256" key="2">
    <source>
        <dbReference type="ARBA" id="ARBA00022603"/>
    </source>
</evidence>
<name>A0A3N1Y7Y4_9GAMM</name>
<keyword evidence="6" id="KW-1185">Reference proteome</keyword>
<sequence>MAAFSDHFGPGAAAYAAARPGYPPALFDLLARRAPGRALAVDCGAGSGQASLGLAGRFARVVAVEPSAGQIARARRHPALRWVRAAAEALPLADGVADLLAAAQAAHWFEPRRFHAEVRRVLRPGGLVALWCYGRPTVSPEVDRVLGRYYHEVVGPFWPPERRHVETAYRELPFPYRPLAAPALAMEARWDCARMRTYLASWSASARYRAHHGSDPLREVGEALAEAWGGGLRTVRWPLNLRLGRVAAC</sequence>
<evidence type="ECO:0000313" key="6">
    <source>
        <dbReference type="Proteomes" id="UP000276634"/>
    </source>
</evidence>
<proteinExistence type="inferred from homology"/>
<dbReference type="Proteomes" id="UP000276634">
    <property type="component" value="Unassembled WGS sequence"/>
</dbReference>
<dbReference type="Pfam" id="PF08241">
    <property type="entry name" value="Methyltransf_11"/>
    <property type="match status" value="1"/>
</dbReference>
<dbReference type="Gene3D" id="3.40.50.150">
    <property type="entry name" value="Vaccinia Virus protein VP39"/>
    <property type="match status" value="1"/>
</dbReference>
<dbReference type="RefSeq" id="WP_211331871.1">
    <property type="nucleotide sequence ID" value="NZ_RJVI01000001.1"/>
</dbReference>